<keyword evidence="5 7" id="KW-0804">Transcription</keyword>
<comment type="similarity">
    <text evidence="2 7">Belongs to the Mediator complex subunit 14 family.</text>
</comment>
<evidence type="ECO:0000256" key="5">
    <source>
        <dbReference type="ARBA" id="ARBA00023163"/>
    </source>
</evidence>
<protein>
    <recommendedName>
        <fullName evidence="7">Mediator of RNA polymerase II transcription subunit 14</fullName>
    </recommendedName>
    <alternativeName>
        <fullName evidence="7">Mediator complex subunit 14</fullName>
    </alternativeName>
</protein>
<dbReference type="PANTHER" id="PTHR12809">
    <property type="entry name" value="MEDIATOR COMPLEX SUBUNIT"/>
    <property type="match status" value="1"/>
</dbReference>
<comment type="subcellular location">
    <subcellularLocation>
        <location evidence="1 7">Nucleus</location>
    </subcellularLocation>
</comment>
<evidence type="ECO:0000256" key="8">
    <source>
        <dbReference type="SAM" id="MobiDB-lite"/>
    </source>
</evidence>
<comment type="function">
    <text evidence="7">Component of the Mediator complex, a coactivator involved in the regulated transcription of nearly all RNA polymerase II-dependent genes. Mediator functions as a bridge to convey information from gene-specific regulatory proteins to the basal RNA polymerase II transcription machinery. Mediator is recruited to promoters by direct interactions with regulatory proteins and serves as a scaffold for the assembly of a functional preinitiation complex with RNA polymerase II and the general transcription factors.</text>
</comment>
<accession>A0A818S9Y1</accession>
<evidence type="ECO:0000256" key="6">
    <source>
        <dbReference type="ARBA" id="ARBA00023242"/>
    </source>
</evidence>
<feature type="compositionally biased region" description="Polar residues" evidence="8">
    <location>
        <begin position="1127"/>
        <end position="1144"/>
    </location>
</feature>
<gene>
    <name evidence="12" type="ORF">OTI717_LOCUS10278</name>
</gene>
<dbReference type="InterPro" id="IPR013947">
    <property type="entry name" value="Mediator_Med14"/>
</dbReference>
<evidence type="ECO:0000256" key="1">
    <source>
        <dbReference type="ARBA" id="ARBA00004123"/>
    </source>
</evidence>
<sequence>MAAGPSTTSNNPPILPMHDKTPLSRLLEAAVQKTYHELYTMADVLPNKTNIERKKELVKFACRTRQLFIRILAVVKWATTAGKVNACETIQHFLENRARLIRETSDCLAQLARLKLLDARLPNFPITDAVDALTLGSVNFLPERLSEATTPFIPASETERQEILPRLQQILTARLAIAELPIQFTNVTIKNGIVTLAVDGEFEVKLGIKSDNLFASWHVYKTKLFLRDPEEPEQELVHPLQMQLLTNHIQSWLVESENPLVELYRYLHYYCQSLRLHILNEQASRIRNRSLKQKHLYLSSYIPCKSLSIEYWKEYNFNNQQKKTIINEKIRDIGMTILCDDDGKFQIIHWPPLPVEDSVAILQILEKPTFTMEEILNRTIYARCQRRFEELKETILSTTSANIEIDPLIPALKCELLPESTSEEILFISISPFSGLYKVVCYMETRYSQQIEYALNRDPGNLIDAINLFKIWLIQQRIPSLLAHINCHVYTRIPSLNPKHELIIPFINNGIYVELIHNEGYYILVHVSDVNQLLIQYYLLIVEKRSSIHDPLVIQQQNLQYNQQTMIPNDEYAKWMLEPLVLCPLDPTAFLRKEFIELKSTFQFGKMKETIEDDMDIKQARSTSVLSLKLLLKLVNYYDEMLTFTFLKEEFQRKKTICKGIIYSPWTGIPNLDIVRTSTGDDSFSSNIEISNYVNECFWPRILSCTIRLVHTLRETNHAHKHSERQWTLELNLPNNNYFYNSIIKIHAVTCYFILSLILAPYNSIILCNQILAKLYSKIVDYIHSELRAAFELTHLFENYALSLPESTDLRAISEVNSFNFFKSTIHYGPNFAFAVTLTHNNNSNNNNNNNNTTTNNNTNQNQQDLNSNLGWTFDLRFTTINHKFLTTAHQILNGKLIHFLNRTRSLKQFIRLLHMTAIPISSIARLNCFNRPIVFLNQGSCIQSILTLVPYTEFRWRLIFGQIFALDIQICGPNLILIRDGAYSVQLNSVLPELSPIPRLKEFLSKYADDRGLTFEFTHITDRFRDRDFILPELQLPPPSFSISSSTTTITNPPSNRPLTSGNAPTPHLLHPVGTPGSSLNPLTPASVGPSSQSQQQANSPSQPIIAPSPGFMSNGSPLMMPTIGSPMTNNTATTQLTAPSPMGITTQSPGTIYEMPYISPAARASGSSFPGSFLGPSPGTPANTTMTSVATPLNIRSDDINNKQSSTLHSYNRYLYTKHYPVYISQQTFFRMLFTPDRHQWSKFESFLASSVLVKHFSRAVSEPYDSNNPTVRAVPNEQDTYRIEHLSLQIAFVFDINTATYRIYCTSLMDSSSQQQQQQQQQSNFGWSSDELQTMELFFNENFFPSSILSNSQNQIIMPTMDILSLSAAQNRHTAMGAFEKMLAHIHPRVLRDLVKIIRLEQNPENHHLWRARWCLTIPQGNGFIQVGHPAISFQPGQASVFLFQFIPRLNRNEFQMSSNINTLSFIVPLTHDTTTNQTTLWDRINKQPLMGNEHKYNNVMKILNNSRETTTKYECSLFPSIVELISYLQVSPISNYPS</sequence>
<feature type="region of interest" description="Disordered" evidence="8">
    <location>
        <begin position="1041"/>
        <end position="1144"/>
    </location>
</feature>
<evidence type="ECO:0000256" key="7">
    <source>
        <dbReference type="RuleBase" id="RU365082"/>
    </source>
</evidence>
<evidence type="ECO:0000259" key="9">
    <source>
        <dbReference type="Pfam" id="PF08638"/>
    </source>
</evidence>
<dbReference type="Pfam" id="PF25065">
    <property type="entry name" value="RM3_Med14"/>
    <property type="match status" value="1"/>
</dbReference>
<dbReference type="InterPro" id="IPR055122">
    <property type="entry name" value="Med14_N"/>
</dbReference>
<dbReference type="PANTHER" id="PTHR12809:SF2">
    <property type="entry name" value="MEDIATOR OF RNA POLYMERASE II TRANSCRIPTION SUBUNIT 14"/>
    <property type="match status" value="1"/>
</dbReference>
<feature type="domain" description="Mediator of RNA polymerase II transcription subunit 14 C-terminal" evidence="11">
    <location>
        <begin position="1390"/>
        <end position="1533"/>
    </location>
</feature>
<feature type="compositionally biased region" description="Low complexity" evidence="8">
    <location>
        <begin position="1091"/>
        <end position="1105"/>
    </location>
</feature>
<dbReference type="EMBL" id="CAJOAX010000920">
    <property type="protein sequence ID" value="CAF3666626.1"/>
    <property type="molecule type" value="Genomic_DNA"/>
</dbReference>
<proteinExistence type="inferred from homology"/>
<name>A0A818S9Y1_9BILA</name>
<dbReference type="InterPro" id="IPR056877">
    <property type="entry name" value="Med14_C"/>
</dbReference>
<keyword evidence="3 7" id="KW-0805">Transcription regulation</keyword>
<dbReference type="GO" id="GO:0070847">
    <property type="term" value="C:core mediator complex"/>
    <property type="evidence" value="ECO:0007669"/>
    <property type="project" value="TreeGrafter"/>
</dbReference>
<dbReference type="Pfam" id="PF08638">
    <property type="entry name" value="Med14"/>
    <property type="match status" value="1"/>
</dbReference>
<feature type="compositionally biased region" description="Low complexity" evidence="8">
    <location>
        <begin position="1042"/>
        <end position="1059"/>
    </location>
</feature>
<feature type="domain" description="Mediator complex subunit MED14 N-terminal" evidence="9">
    <location>
        <begin position="21"/>
        <end position="208"/>
    </location>
</feature>
<dbReference type="Proteomes" id="UP000663823">
    <property type="component" value="Unassembled WGS sequence"/>
</dbReference>
<evidence type="ECO:0000256" key="4">
    <source>
        <dbReference type="ARBA" id="ARBA00023159"/>
    </source>
</evidence>
<comment type="caution">
    <text evidence="12">The sequence shown here is derived from an EMBL/GenBank/DDBJ whole genome shotgun (WGS) entry which is preliminary data.</text>
</comment>
<evidence type="ECO:0000313" key="13">
    <source>
        <dbReference type="Proteomes" id="UP000663823"/>
    </source>
</evidence>
<evidence type="ECO:0000256" key="2">
    <source>
        <dbReference type="ARBA" id="ARBA00007813"/>
    </source>
</evidence>
<keyword evidence="4 7" id="KW-0010">Activator</keyword>
<reference evidence="12" key="1">
    <citation type="submission" date="2021-02" db="EMBL/GenBank/DDBJ databases">
        <authorList>
            <person name="Nowell W R."/>
        </authorList>
    </citation>
    <scope>NUCLEOTIDE SEQUENCE</scope>
</reference>
<organism evidence="12 13">
    <name type="scientific">Rotaria sordida</name>
    <dbReference type="NCBI Taxonomy" id="392033"/>
    <lineage>
        <taxon>Eukaryota</taxon>
        <taxon>Metazoa</taxon>
        <taxon>Spiralia</taxon>
        <taxon>Gnathifera</taxon>
        <taxon>Rotifera</taxon>
        <taxon>Eurotatoria</taxon>
        <taxon>Bdelloidea</taxon>
        <taxon>Philodinida</taxon>
        <taxon>Philodinidae</taxon>
        <taxon>Rotaria</taxon>
    </lineage>
</organism>
<dbReference type="GO" id="GO:0016592">
    <property type="term" value="C:mediator complex"/>
    <property type="evidence" value="ECO:0007669"/>
    <property type="project" value="UniProtKB-UniRule"/>
</dbReference>
<dbReference type="GO" id="GO:0006357">
    <property type="term" value="P:regulation of transcription by RNA polymerase II"/>
    <property type="evidence" value="ECO:0007669"/>
    <property type="project" value="InterPro"/>
</dbReference>
<feature type="region of interest" description="Disordered" evidence="8">
    <location>
        <begin position="843"/>
        <end position="862"/>
    </location>
</feature>
<feature type="domain" description="Mediator of RNA polymerase II transcription subunit 14 RM3" evidence="10">
    <location>
        <begin position="373"/>
        <end position="478"/>
    </location>
</feature>
<dbReference type="InterPro" id="IPR056879">
    <property type="entry name" value="RM3_Med14"/>
</dbReference>
<evidence type="ECO:0000259" key="11">
    <source>
        <dbReference type="Pfam" id="PF25069"/>
    </source>
</evidence>
<keyword evidence="6 7" id="KW-0539">Nucleus</keyword>
<comment type="subunit">
    <text evidence="7">Component of the Mediator complex.</text>
</comment>
<dbReference type="Pfam" id="PF25069">
    <property type="entry name" value="Med14_C"/>
    <property type="match status" value="1"/>
</dbReference>
<dbReference type="GO" id="GO:0003712">
    <property type="term" value="F:transcription coregulator activity"/>
    <property type="evidence" value="ECO:0007669"/>
    <property type="project" value="UniProtKB-UniRule"/>
</dbReference>
<evidence type="ECO:0000256" key="3">
    <source>
        <dbReference type="ARBA" id="ARBA00023015"/>
    </source>
</evidence>
<evidence type="ECO:0000313" key="12">
    <source>
        <dbReference type="EMBL" id="CAF3666626.1"/>
    </source>
</evidence>
<evidence type="ECO:0000259" key="10">
    <source>
        <dbReference type="Pfam" id="PF25065"/>
    </source>
</evidence>